<keyword evidence="2" id="KW-1185">Reference proteome</keyword>
<accession>A0ABW9XYK4</accession>
<name>A0ABW9XYK4_9BACL</name>
<evidence type="ECO:0008006" key="3">
    <source>
        <dbReference type="Google" id="ProtNLM"/>
    </source>
</evidence>
<dbReference type="PANTHER" id="PTHR38045">
    <property type="entry name" value="CHROMOSOME 1, WHOLE GENOME SHOTGUN SEQUENCE"/>
    <property type="match status" value="1"/>
</dbReference>
<dbReference type="SUPFAM" id="SSF48230">
    <property type="entry name" value="Chondroitin AC/alginate lyase"/>
    <property type="match status" value="1"/>
</dbReference>
<evidence type="ECO:0000313" key="2">
    <source>
        <dbReference type="Proteomes" id="UP000665561"/>
    </source>
</evidence>
<gene>
    <name evidence="1" type="ORF">GT019_25860</name>
</gene>
<evidence type="ECO:0000313" key="1">
    <source>
        <dbReference type="EMBL" id="NBD27311.1"/>
    </source>
</evidence>
<dbReference type="EMBL" id="JAAAMV010000026">
    <property type="protein sequence ID" value="NBD27311.1"/>
    <property type="molecule type" value="Genomic_DNA"/>
</dbReference>
<dbReference type="Gene3D" id="2.70.98.70">
    <property type="match status" value="1"/>
</dbReference>
<organism evidence="1 2">
    <name type="scientific">Paenibacillus glycinis</name>
    <dbReference type="NCBI Taxonomy" id="2697035"/>
    <lineage>
        <taxon>Bacteria</taxon>
        <taxon>Bacillati</taxon>
        <taxon>Bacillota</taxon>
        <taxon>Bacilli</taxon>
        <taxon>Bacillales</taxon>
        <taxon>Paenibacillaceae</taxon>
        <taxon>Paenibacillus</taxon>
    </lineage>
</organism>
<comment type="caution">
    <text evidence="1">The sequence shown here is derived from an EMBL/GenBank/DDBJ whole genome shotgun (WGS) entry which is preliminary data.</text>
</comment>
<dbReference type="Proteomes" id="UP000665561">
    <property type="component" value="Unassembled WGS sequence"/>
</dbReference>
<reference evidence="1 2" key="1">
    <citation type="submission" date="2020-01" db="EMBL/GenBank/DDBJ databases">
        <title>Paenibacillus soybeanensis sp. nov. isolated from the nodules of soybean (Glycine max(L.) Merr).</title>
        <authorList>
            <person name="Wang H."/>
        </authorList>
    </citation>
    <scope>NUCLEOTIDE SEQUENCE [LARGE SCALE GENOMIC DNA]</scope>
    <source>
        <strain evidence="1 2">T1</strain>
    </source>
</reference>
<dbReference type="PANTHER" id="PTHR38045:SF1">
    <property type="entry name" value="HEPARINASE II_III-LIKE PROTEIN"/>
    <property type="match status" value="1"/>
</dbReference>
<proteinExistence type="predicted"/>
<sequence length="614" mass="68175">MNRADILASLKAGAPAGAGLLFPEGNQEQFWSRLNHTEQAEEIRAEGRRLLAEPIAEPTYAQFALFERTGNRLAYEGGYFAKRRRLNAMAFMSLLEPADERYRTALHDVVWSICNEYTWCLPAHLRDSAEMDGGMAFAVDSPEWSRRERGARIDLFAAETGFALCEILALTGSALPPLLRGRIAEEAVGRLFKPYLLHGPYHWETADHNWAAVCAGSVASAALLLLDDAEQLARIVEKALGTMDHYLAGFGTDGACLEGVGYWNYGFGYFVYFADMLKRRTRGAIDLFDGGKVRQIALFQQKAYLDGATAVNFSDSAQHARVQIGLSHYLAGLYPEIAVPPVQLRASFTDDHCSRWAHAFRNLLWFDPARMGERWADGDFYLPDAQWLVSRHSTGSGRFGFAAKGGHNGEPHNHNDLGQFILTGDGEVFVCDLGSGEYTADYFGAARYDYACNGSQGHSVPIVDGCRQLEGRANAARGVQASIGEARDELQLDLAEAYRLPGLTALVRRYEWHKAELPFLVLEDAYSFEEAPDAIVERIVTRIRPAADGDSRVVLPGTNGGSLVIHFDAAALRPDIESHTMRDHDGRDAAWYAIDFRVLDPHPEQRVRLTFRFA</sequence>
<protein>
    <recommendedName>
        <fullName evidence="3">Heparinase</fullName>
    </recommendedName>
</protein>
<dbReference type="Gene3D" id="1.50.10.100">
    <property type="entry name" value="Chondroitin AC/alginate lyase"/>
    <property type="match status" value="1"/>
</dbReference>
<dbReference type="InterPro" id="IPR008929">
    <property type="entry name" value="Chondroitin_lyas"/>
</dbReference>